<evidence type="ECO:0000256" key="1">
    <source>
        <dbReference type="SAM" id="MobiDB-lite"/>
    </source>
</evidence>
<protein>
    <submittedName>
        <fullName evidence="3">Uncharacterized protein</fullName>
    </submittedName>
</protein>
<dbReference type="RefSeq" id="WP_171244338.1">
    <property type="nucleotide sequence ID" value="NZ_JABEPQ010000003.1"/>
</dbReference>
<gene>
    <name evidence="3" type="ORF">HJG52_14520</name>
</gene>
<sequence>MARSIRLRGVLSPDGPADGQRERGTWRPTEPLTPPRSTVEAVRAMQVGAVLSLLEVVRAVLTRGQLRAAFDAEAHSQNRSLNAHDLDAVVTVGLSVSVVVGMLGALVWWWQSRVTARGSKWGRIASCVLLAAALVGFFGGLIPTAGPFARMSAMLLLAAGVFAVVRLWHRDSSAWISYQSTPQD</sequence>
<evidence type="ECO:0000313" key="4">
    <source>
        <dbReference type="Proteomes" id="UP000588586"/>
    </source>
</evidence>
<feature type="region of interest" description="Disordered" evidence="1">
    <location>
        <begin position="1"/>
        <end position="35"/>
    </location>
</feature>
<proteinExistence type="predicted"/>
<feature type="transmembrane region" description="Helical" evidence="2">
    <location>
        <begin position="88"/>
        <end position="109"/>
    </location>
</feature>
<keyword evidence="2" id="KW-0472">Membrane</keyword>
<keyword evidence="2" id="KW-0812">Transmembrane</keyword>
<comment type="caution">
    <text evidence="3">The sequence shown here is derived from an EMBL/GenBank/DDBJ whole genome shotgun (WGS) entry which is preliminary data.</text>
</comment>
<name>A0A849HLF9_9MICO</name>
<dbReference type="AlphaFoldDB" id="A0A849HLF9"/>
<evidence type="ECO:0000313" key="3">
    <source>
        <dbReference type="EMBL" id="NNM47211.1"/>
    </source>
</evidence>
<keyword evidence="4" id="KW-1185">Reference proteome</keyword>
<evidence type="ECO:0000256" key="2">
    <source>
        <dbReference type="SAM" id="Phobius"/>
    </source>
</evidence>
<organism evidence="3 4">
    <name type="scientific">Knoellia koreensis</name>
    <dbReference type="NCBI Taxonomy" id="2730921"/>
    <lineage>
        <taxon>Bacteria</taxon>
        <taxon>Bacillati</taxon>
        <taxon>Actinomycetota</taxon>
        <taxon>Actinomycetes</taxon>
        <taxon>Micrococcales</taxon>
        <taxon>Intrasporangiaceae</taxon>
        <taxon>Knoellia</taxon>
    </lineage>
</organism>
<dbReference type="Proteomes" id="UP000588586">
    <property type="component" value="Unassembled WGS sequence"/>
</dbReference>
<feature type="transmembrane region" description="Helical" evidence="2">
    <location>
        <begin position="121"/>
        <end position="142"/>
    </location>
</feature>
<keyword evidence="2" id="KW-1133">Transmembrane helix</keyword>
<accession>A0A849HLF9</accession>
<feature type="transmembrane region" description="Helical" evidence="2">
    <location>
        <begin position="148"/>
        <end position="168"/>
    </location>
</feature>
<reference evidence="3 4" key="1">
    <citation type="submission" date="2020-04" db="EMBL/GenBank/DDBJ databases">
        <title>Knoellia sp. isolate from air conditioner.</title>
        <authorList>
            <person name="Chea S."/>
            <person name="Kim D.-U."/>
        </authorList>
    </citation>
    <scope>NUCLEOTIDE SEQUENCE [LARGE SCALE GENOMIC DNA]</scope>
    <source>
        <strain evidence="3 4">DB2414S</strain>
    </source>
</reference>
<dbReference type="EMBL" id="JABEPQ010000003">
    <property type="protein sequence ID" value="NNM47211.1"/>
    <property type="molecule type" value="Genomic_DNA"/>
</dbReference>